<gene>
    <name evidence="2" type="ORF">SAMN05444858_10494</name>
</gene>
<sequence length="158" mass="17106">MLLPRRGPERPSSAASCGALRKGPDMHDASPATLDDRVRAFLTTFSRDTDPAAVGETFADPFLLADATGARPVPRAAFLAALPGREHAFRDAGLGTPVLTRIDCQRLDETYVLARGDWDAPRTQGRKPVRLASSFLLHDDGDAFRVVLYLNHQGLPTA</sequence>
<evidence type="ECO:0000313" key="3">
    <source>
        <dbReference type="Proteomes" id="UP000186004"/>
    </source>
</evidence>
<dbReference type="EMBL" id="FTNF01000004">
    <property type="protein sequence ID" value="SIQ76504.1"/>
    <property type="molecule type" value="Genomic_DNA"/>
</dbReference>
<evidence type="ECO:0000313" key="2">
    <source>
        <dbReference type="EMBL" id="SIQ76504.1"/>
    </source>
</evidence>
<proteinExistence type="predicted"/>
<protein>
    <recommendedName>
        <fullName evidence="4">DUF4440 domain-containing protein</fullName>
    </recommendedName>
</protein>
<feature type="region of interest" description="Disordered" evidence="1">
    <location>
        <begin position="1"/>
        <end position="31"/>
    </location>
</feature>
<accession>A0A1N6VF92</accession>
<dbReference type="AlphaFoldDB" id="A0A1N6VF92"/>
<name>A0A1N6VF92_9ACTN</name>
<evidence type="ECO:0000256" key="1">
    <source>
        <dbReference type="SAM" id="MobiDB-lite"/>
    </source>
</evidence>
<evidence type="ECO:0008006" key="4">
    <source>
        <dbReference type="Google" id="ProtNLM"/>
    </source>
</evidence>
<feature type="compositionally biased region" description="Basic and acidic residues" evidence="1">
    <location>
        <begin position="22"/>
        <end position="31"/>
    </location>
</feature>
<dbReference type="Proteomes" id="UP000186004">
    <property type="component" value="Unassembled WGS sequence"/>
</dbReference>
<keyword evidence="3" id="KW-1185">Reference proteome</keyword>
<reference evidence="2" key="1">
    <citation type="submission" date="2017-01" db="EMBL/GenBank/DDBJ databases">
        <authorList>
            <person name="Mah S.A."/>
            <person name="Swanson W.J."/>
            <person name="Moy G.W."/>
            <person name="Vacquier V.D."/>
        </authorList>
    </citation>
    <scope>NUCLEOTIDE SEQUENCE [LARGE SCALE GENOMIC DNA]</scope>
    <source>
        <strain evidence="2">DSM 45758</strain>
    </source>
</reference>
<organism evidence="2 3">
    <name type="scientific">Micromonospora avicenniae</name>
    <dbReference type="NCBI Taxonomy" id="1198245"/>
    <lineage>
        <taxon>Bacteria</taxon>
        <taxon>Bacillati</taxon>
        <taxon>Actinomycetota</taxon>
        <taxon>Actinomycetes</taxon>
        <taxon>Micromonosporales</taxon>
        <taxon>Micromonosporaceae</taxon>
        <taxon>Micromonospora</taxon>
    </lineage>
</organism>